<evidence type="ECO:0000256" key="7">
    <source>
        <dbReference type="ARBA" id="ARBA00022989"/>
    </source>
</evidence>
<evidence type="ECO:0000256" key="8">
    <source>
        <dbReference type="ARBA" id="ARBA00023136"/>
    </source>
</evidence>
<comment type="similarity">
    <text evidence="2">Belongs to the cation transport ATPase (P-type) (TC 3.A.3) family. Type IIA subfamily.</text>
</comment>
<keyword evidence="4 9" id="KW-0812">Transmembrane</keyword>
<dbReference type="InterPro" id="IPR008250">
    <property type="entry name" value="ATPase_P-typ_transduc_dom_A_sf"/>
</dbReference>
<evidence type="ECO:0000256" key="6">
    <source>
        <dbReference type="ARBA" id="ARBA00022840"/>
    </source>
</evidence>
<dbReference type="RefSeq" id="WP_190958734.1">
    <property type="nucleotide sequence ID" value="NZ_JACJTU010000044.1"/>
</dbReference>
<feature type="transmembrane region" description="Helical" evidence="9">
    <location>
        <begin position="847"/>
        <end position="866"/>
    </location>
</feature>
<evidence type="ECO:0000313" key="11">
    <source>
        <dbReference type="EMBL" id="MBD2738179.1"/>
    </source>
</evidence>
<dbReference type="SUPFAM" id="SSF56784">
    <property type="entry name" value="HAD-like"/>
    <property type="match status" value="1"/>
</dbReference>
<organism evidence="11 12">
    <name type="scientific">Nostoc paludosum FACHB-159</name>
    <dbReference type="NCBI Taxonomy" id="2692908"/>
    <lineage>
        <taxon>Bacteria</taxon>
        <taxon>Bacillati</taxon>
        <taxon>Cyanobacteriota</taxon>
        <taxon>Cyanophyceae</taxon>
        <taxon>Nostocales</taxon>
        <taxon>Nostocaceae</taxon>
        <taxon>Nostoc</taxon>
    </lineage>
</organism>
<feature type="domain" description="Cation-transporting P-type ATPase N-terminal" evidence="10">
    <location>
        <begin position="3"/>
        <end position="77"/>
    </location>
</feature>
<dbReference type="Pfam" id="PF00690">
    <property type="entry name" value="Cation_ATPase_N"/>
    <property type="match status" value="1"/>
</dbReference>
<protein>
    <submittedName>
        <fullName evidence="11">Cation-translocating P-type ATPase</fullName>
    </submittedName>
</protein>
<dbReference type="Pfam" id="PF13246">
    <property type="entry name" value="Cation_ATPase"/>
    <property type="match status" value="1"/>
</dbReference>
<feature type="transmembrane region" description="Helical" evidence="9">
    <location>
        <begin position="81"/>
        <end position="97"/>
    </location>
</feature>
<comment type="caution">
    <text evidence="11">The sequence shown here is derived from an EMBL/GenBank/DDBJ whole genome shotgun (WGS) entry which is preliminary data.</text>
</comment>
<feature type="transmembrane region" description="Helical" evidence="9">
    <location>
        <begin position="878"/>
        <end position="895"/>
    </location>
</feature>
<name>A0ABR8KH45_9NOSO</name>
<dbReference type="SUPFAM" id="SSF81665">
    <property type="entry name" value="Calcium ATPase, transmembrane domain M"/>
    <property type="match status" value="1"/>
</dbReference>
<keyword evidence="7 9" id="KW-1133">Transmembrane helix</keyword>
<keyword evidence="3" id="KW-1003">Cell membrane</keyword>
<dbReference type="InterPro" id="IPR036412">
    <property type="entry name" value="HAD-like_sf"/>
</dbReference>
<evidence type="ECO:0000256" key="3">
    <source>
        <dbReference type="ARBA" id="ARBA00022475"/>
    </source>
</evidence>
<dbReference type="PANTHER" id="PTHR43294:SF21">
    <property type="entry name" value="CATION TRANSPORTING ATPASE"/>
    <property type="match status" value="1"/>
</dbReference>
<sequence>MSNWYQLNSPEVLQQLGSNMSEGLSQEQANHHLRLHGYNELAEQDIKKPWAILWEQLTETLVIILIFAAIVSGILGDYKDAIGIVAIVVLIALLGFTQEYRAQKAIATLKKLSVPTVKVRRSGCVAEISARQLVPGDIVELEAGDLVPADCRLLNSFHLRTQEAALTGESESVDKDPKALPRDDLPLRARQNMVYMGTDITYGQALAVVTETGMKTEFGRVAAMIQTVEPEPTPLQRRLDQLGKILAIASLVLVAVIFVLGLLRGEDIKLMFLTAITLVVAALPEGLPAVVTIALALGAQQLLKRRALIRKLPAVETLGSVTVICSGKTGTLTENRMTVTVLDVAGSRLDLTASLRSYTPSEERPSLLSQPPALSLLLAASTLCNDARLEADTNEPHSFHVVGDPTEGALVAAAARQGLWKTELEQTLPRVAEIPYDSERQRMTTVHQFSVELSQIPLALETVWHWNQGNGKSPDLAFTKGAVDRLLDISSHVWVNGRTEPLNKKWHKRISATYNQLINNGLRVLGVAFRFDASSGNSEQDLTFIGLVGMNDPARPQAREAVLTCKTAGIRPVMITGDHPLTSQHIARELGIAIDHQILTGEDLARLSPAELEQQLEKVSVYARVSPQQKFDIVQALQKQGQIVAMTGDGVNDAPALKAADIGIAMGIRGTDIAKEAADMVLLDDNFATIVAAVKEGRVIYDNIRKFIKYLLSSNSGELWVMLLAPFFGMPLPLLPLQILWINLTTDGLPALALSLEPAERGIMKRSPYNPNENIFGRGMGRDIIWVGLLMGFVSLGTGYCYWRIHHPGWQTMVFTVLTLSQMGNALAIRSERDSLFRIGLLSNKPLLAAVTLTLGLQLLVIYVPWLQRLFTTVTLSTRDLVLSLALSSVVFWAIELEKRLNRQNNS</sequence>
<keyword evidence="12" id="KW-1185">Reference proteome</keyword>
<dbReference type="InterPro" id="IPR001757">
    <property type="entry name" value="P_typ_ATPase"/>
</dbReference>
<proteinExistence type="inferred from homology"/>
<dbReference type="InterPro" id="IPR023298">
    <property type="entry name" value="ATPase_P-typ_TM_dom_sf"/>
</dbReference>
<dbReference type="SUPFAM" id="SSF81653">
    <property type="entry name" value="Calcium ATPase, transduction domain A"/>
    <property type="match status" value="1"/>
</dbReference>
<dbReference type="InterPro" id="IPR059000">
    <property type="entry name" value="ATPase_P-type_domA"/>
</dbReference>
<evidence type="ECO:0000256" key="9">
    <source>
        <dbReference type="SAM" id="Phobius"/>
    </source>
</evidence>
<keyword evidence="5" id="KW-0547">Nucleotide-binding</keyword>
<dbReference type="Proteomes" id="UP000637383">
    <property type="component" value="Unassembled WGS sequence"/>
</dbReference>
<comment type="subcellular location">
    <subcellularLocation>
        <location evidence="1">Cell membrane</location>
        <topology evidence="1">Multi-pass membrane protein</topology>
    </subcellularLocation>
</comment>
<dbReference type="SUPFAM" id="SSF81660">
    <property type="entry name" value="Metal cation-transporting ATPase, ATP-binding domain N"/>
    <property type="match status" value="1"/>
</dbReference>
<dbReference type="PRINTS" id="PR00119">
    <property type="entry name" value="CATATPASE"/>
</dbReference>
<evidence type="ECO:0000256" key="2">
    <source>
        <dbReference type="ARBA" id="ARBA00005675"/>
    </source>
</evidence>
<dbReference type="Pfam" id="PF08282">
    <property type="entry name" value="Hydrolase_3"/>
    <property type="match status" value="1"/>
</dbReference>
<evidence type="ECO:0000256" key="5">
    <source>
        <dbReference type="ARBA" id="ARBA00022741"/>
    </source>
</evidence>
<feature type="transmembrane region" description="Helical" evidence="9">
    <location>
        <begin position="270"/>
        <end position="297"/>
    </location>
</feature>
<evidence type="ECO:0000256" key="4">
    <source>
        <dbReference type="ARBA" id="ARBA00022692"/>
    </source>
</evidence>
<keyword evidence="8 9" id="KW-0472">Membrane</keyword>
<dbReference type="PANTHER" id="PTHR43294">
    <property type="entry name" value="SODIUM/POTASSIUM-TRANSPORTING ATPASE SUBUNIT ALPHA"/>
    <property type="match status" value="1"/>
</dbReference>
<dbReference type="CDD" id="cd02089">
    <property type="entry name" value="P-type_ATPase_Ca_prok"/>
    <property type="match status" value="1"/>
</dbReference>
<dbReference type="Pfam" id="PF00689">
    <property type="entry name" value="Cation_ATPase_C"/>
    <property type="match status" value="1"/>
</dbReference>
<dbReference type="Gene3D" id="3.40.50.1000">
    <property type="entry name" value="HAD superfamily/HAD-like"/>
    <property type="match status" value="1"/>
</dbReference>
<feature type="transmembrane region" description="Helical" evidence="9">
    <location>
        <begin position="57"/>
        <end position="75"/>
    </location>
</feature>
<dbReference type="InterPro" id="IPR023299">
    <property type="entry name" value="ATPase_P-typ_cyto_dom_N"/>
</dbReference>
<reference evidence="11 12" key="1">
    <citation type="journal article" date="2020" name="ISME J.">
        <title>Comparative genomics reveals insights into cyanobacterial evolution and habitat adaptation.</title>
        <authorList>
            <person name="Chen M.Y."/>
            <person name="Teng W.K."/>
            <person name="Zhao L."/>
            <person name="Hu C.X."/>
            <person name="Zhou Y.K."/>
            <person name="Han B.P."/>
            <person name="Song L.R."/>
            <person name="Shu W.S."/>
        </authorList>
    </citation>
    <scope>NUCLEOTIDE SEQUENCE [LARGE SCALE GENOMIC DNA]</scope>
    <source>
        <strain evidence="11 12">FACHB-159</strain>
    </source>
</reference>
<dbReference type="InterPro" id="IPR023214">
    <property type="entry name" value="HAD_sf"/>
</dbReference>
<evidence type="ECO:0000256" key="1">
    <source>
        <dbReference type="ARBA" id="ARBA00004651"/>
    </source>
</evidence>
<dbReference type="InterPro" id="IPR006068">
    <property type="entry name" value="ATPase_P-typ_cation-transptr_C"/>
</dbReference>
<evidence type="ECO:0000259" key="10">
    <source>
        <dbReference type="SMART" id="SM00831"/>
    </source>
</evidence>
<accession>A0ABR8KH45</accession>
<dbReference type="Pfam" id="PF00122">
    <property type="entry name" value="E1-E2_ATPase"/>
    <property type="match status" value="1"/>
</dbReference>
<dbReference type="Gene3D" id="3.40.1110.10">
    <property type="entry name" value="Calcium-transporting ATPase, cytoplasmic domain N"/>
    <property type="match status" value="1"/>
</dbReference>
<dbReference type="Gene3D" id="1.20.1110.10">
    <property type="entry name" value="Calcium-transporting ATPase, transmembrane domain"/>
    <property type="match status" value="1"/>
</dbReference>
<dbReference type="PRINTS" id="PR00120">
    <property type="entry name" value="HATPASE"/>
</dbReference>
<dbReference type="NCBIfam" id="TIGR01494">
    <property type="entry name" value="ATPase_P-type"/>
    <property type="match status" value="2"/>
</dbReference>
<keyword evidence="6" id="KW-0067">ATP-binding</keyword>
<dbReference type="InterPro" id="IPR004014">
    <property type="entry name" value="ATPase_P-typ_cation-transptr_N"/>
</dbReference>
<feature type="transmembrane region" description="Helical" evidence="9">
    <location>
        <begin position="784"/>
        <end position="803"/>
    </location>
</feature>
<feature type="transmembrane region" description="Helical" evidence="9">
    <location>
        <begin position="245"/>
        <end position="264"/>
    </location>
</feature>
<dbReference type="Gene3D" id="2.70.150.10">
    <property type="entry name" value="Calcium-transporting ATPase, cytoplasmic transduction domain A"/>
    <property type="match status" value="1"/>
</dbReference>
<evidence type="ECO:0000313" key="12">
    <source>
        <dbReference type="Proteomes" id="UP000637383"/>
    </source>
</evidence>
<dbReference type="InterPro" id="IPR050510">
    <property type="entry name" value="Cation_transp_ATPase_P-type"/>
</dbReference>
<dbReference type="EMBL" id="JACJTU010000044">
    <property type="protein sequence ID" value="MBD2738179.1"/>
    <property type="molecule type" value="Genomic_DNA"/>
</dbReference>
<dbReference type="SMART" id="SM00831">
    <property type="entry name" value="Cation_ATPase_N"/>
    <property type="match status" value="1"/>
</dbReference>
<gene>
    <name evidence="11" type="ORF">H6H03_30595</name>
</gene>
<feature type="transmembrane region" description="Helical" evidence="9">
    <location>
        <begin position="719"/>
        <end position="742"/>
    </location>
</feature>